<dbReference type="Proteomes" id="UP000477722">
    <property type="component" value="Unassembled WGS sequence"/>
</dbReference>
<proteinExistence type="predicted"/>
<gene>
    <name evidence="1" type="ORF">G5C65_27540</name>
</gene>
<comment type="caution">
    <text evidence="1">The sequence shown here is derived from an EMBL/GenBank/DDBJ whole genome shotgun (WGS) entry which is preliminary data.</text>
</comment>
<feature type="non-terminal residue" evidence="1">
    <location>
        <position position="51"/>
    </location>
</feature>
<evidence type="ECO:0000313" key="2">
    <source>
        <dbReference type="Proteomes" id="UP000477722"/>
    </source>
</evidence>
<name>A0A6G4X5L8_9ACTN</name>
<sequence>MLYNASVQDDILVKEQSGEDASAAKRLKDLLLPIVKGYRSENSDEQLAQSL</sequence>
<keyword evidence="2" id="KW-1185">Reference proteome</keyword>
<accession>A0A6G4X5L8</accession>
<evidence type="ECO:0000313" key="1">
    <source>
        <dbReference type="EMBL" id="NGO72034.1"/>
    </source>
</evidence>
<protein>
    <submittedName>
        <fullName evidence="1">Uncharacterized protein</fullName>
    </submittedName>
</protein>
<dbReference type="AlphaFoldDB" id="A0A6G4X5L8"/>
<dbReference type="EMBL" id="JAAKZZ010000390">
    <property type="protein sequence ID" value="NGO72034.1"/>
    <property type="molecule type" value="Genomic_DNA"/>
</dbReference>
<reference evidence="1 2" key="1">
    <citation type="submission" date="2020-02" db="EMBL/GenBank/DDBJ databases">
        <title>Whole-genome analyses of novel actinobacteria.</title>
        <authorList>
            <person name="Sahin N."/>
            <person name="Tatar D."/>
        </authorList>
    </citation>
    <scope>NUCLEOTIDE SEQUENCE [LARGE SCALE GENOMIC DNA]</scope>
    <source>
        <strain evidence="1 2">SB3404</strain>
    </source>
</reference>
<organism evidence="1 2">
    <name type="scientific">Streptomyces boncukensis</name>
    <dbReference type="NCBI Taxonomy" id="2711219"/>
    <lineage>
        <taxon>Bacteria</taxon>
        <taxon>Bacillati</taxon>
        <taxon>Actinomycetota</taxon>
        <taxon>Actinomycetes</taxon>
        <taxon>Kitasatosporales</taxon>
        <taxon>Streptomycetaceae</taxon>
        <taxon>Streptomyces</taxon>
    </lineage>
</organism>